<dbReference type="PANTHER" id="PTHR40446:SF2">
    <property type="entry name" value="N-ACETYLGLUCOSAMINE-1-PHOSPHODIESTER ALPHA-N-ACETYLGLUCOSAMINIDASE"/>
    <property type="match status" value="1"/>
</dbReference>
<evidence type="ECO:0000259" key="3">
    <source>
        <dbReference type="Pfam" id="PF09992"/>
    </source>
</evidence>
<dbReference type="RefSeq" id="WP_394845634.1">
    <property type="nucleotide sequence ID" value="NZ_CP089982.1"/>
</dbReference>
<keyword evidence="5" id="KW-1185">Reference proteome</keyword>
<evidence type="ECO:0000256" key="1">
    <source>
        <dbReference type="SAM" id="MobiDB-lite"/>
    </source>
</evidence>
<feature type="region of interest" description="Disordered" evidence="1">
    <location>
        <begin position="260"/>
        <end position="299"/>
    </location>
</feature>
<dbReference type="InterPro" id="IPR018711">
    <property type="entry name" value="NAGPA"/>
</dbReference>
<dbReference type="PANTHER" id="PTHR40446">
    <property type="entry name" value="N-ACETYLGLUCOSAMINE-1-PHOSPHODIESTER ALPHA-N-ACETYLGLUCOSAMINIDASE"/>
    <property type="match status" value="1"/>
</dbReference>
<gene>
    <name evidence="4" type="ORF">LZC95_52465</name>
</gene>
<dbReference type="GO" id="GO:0016798">
    <property type="term" value="F:hydrolase activity, acting on glycosyl bonds"/>
    <property type="evidence" value="ECO:0007669"/>
    <property type="project" value="UniProtKB-KW"/>
</dbReference>
<proteinExistence type="predicted"/>
<keyword evidence="4" id="KW-0378">Hydrolase</keyword>
<evidence type="ECO:0000313" key="5">
    <source>
        <dbReference type="Proteomes" id="UP001379533"/>
    </source>
</evidence>
<dbReference type="EMBL" id="CP089982">
    <property type="protein sequence ID" value="WXA95024.1"/>
    <property type="molecule type" value="Genomic_DNA"/>
</dbReference>
<keyword evidence="2" id="KW-0732">Signal</keyword>
<feature type="signal peptide" evidence="2">
    <location>
        <begin position="1"/>
        <end position="22"/>
    </location>
</feature>
<protein>
    <submittedName>
        <fullName evidence="4">Phosphodiester glycosidase family protein</fullName>
    </submittedName>
</protein>
<organism evidence="4 5">
    <name type="scientific">Pendulispora brunnea</name>
    <dbReference type="NCBI Taxonomy" id="2905690"/>
    <lineage>
        <taxon>Bacteria</taxon>
        <taxon>Pseudomonadati</taxon>
        <taxon>Myxococcota</taxon>
        <taxon>Myxococcia</taxon>
        <taxon>Myxococcales</taxon>
        <taxon>Sorangiineae</taxon>
        <taxon>Pendulisporaceae</taxon>
        <taxon>Pendulispora</taxon>
    </lineage>
</organism>
<feature type="chain" id="PRO_5046645894" evidence="2">
    <location>
        <begin position="23"/>
        <end position="328"/>
    </location>
</feature>
<evidence type="ECO:0000256" key="2">
    <source>
        <dbReference type="SAM" id="SignalP"/>
    </source>
</evidence>
<dbReference type="Proteomes" id="UP001379533">
    <property type="component" value="Chromosome"/>
</dbReference>
<dbReference type="Pfam" id="PF09992">
    <property type="entry name" value="NAGPA"/>
    <property type="match status" value="1"/>
</dbReference>
<name>A0ABZ2K8Q5_9BACT</name>
<accession>A0ABZ2K8Q5</accession>
<reference evidence="4 5" key="1">
    <citation type="submission" date="2021-12" db="EMBL/GenBank/DDBJ databases">
        <title>Discovery of the Pendulisporaceae a myxobacterial family with distinct sporulation behavior and unique specialized metabolism.</title>
        <authorList>
            <person name="Garcia R."/>
            <person name="Popoff A."/>
            <person name="Bader C.D."/>
            <person name="Loehr J."/>
            <person name="Walesch S."/>
            <person name="Walt C."/>
            <person name="Boldt J."/>
            <person name="Bunk B."/>
            <person name="Haeckl F.J.F.P.J."/>
            <person name="Gunesch A.P."/>
            <person name="Birkelbach J."/>
            <person name="Nuebel U."/>
            <person name="Pietschmann T."/>
            <person name="Bach T."/>
            <person name="Mueller R."/>
        </authorList>
    </citation>
    <scope>NUCLEOTIDE SEQUENCE [LARGE SCALE GENOMIC DNA]</scope>
    <source>
        <strain evidence="4 5">MSr12523</strain>
    </source>
</reference>
<evidence type="ECO:0000313" key="4">
    <source>
        <dbReference type="EMBL" id="WXA95024.1"/>
    </source>
</evidence>
<keyword evidence="4" id="KW-0326">Glycosidase</keyword>
<sequence>MKNLIIPALVGVALTSAGTALAEDTWTDPFPGVRHLHRVTENPNQNINVLEVDLCEDGISFRATKFDERGQRTSDFGASVEAQAAVNGDFFVSGFGLERGIAVGDGEPWPPSDIPDDPSTGQVAIGENRLELIPDWAVQETEDWMHEVVGGRPTVLSEGTIPDTSGHATLCKRNPRTAIGLSEDRRTLFVAVVDGRATTRVGMTCTELGELMQDLGAYDALNLDGGGSSTMWLEGEGVLNYPTDGRERTVGNHLALRATGEGPAQACPPSRAPRAKRTSLRSGAIEASPDGAQSGSGCAMARGSSWTTGTGIMLLALFATRLLRRARR</sequence>
<feature type="domain" description="Phosphodiester glycosidase" evidence="3">
    <location>
        <begin position="82"/>
        <end position="256"/>
    </location>
</feature>